<keyword evidence="2" id="KW-1185">Reference proteome</keyword>
<evidence type="ECO:0000313" key="1">
    <source>
        <dbReference type="EMBL" id="KMY48631.1"/>
    </source>
</evidence>
<dbReference type="AlphaFoldDB" id="A0A0K9GPX1"/>
<organism evidence="1 2">
    <name type="scientific">Peribacillus loiseleuriae</name>
    <dbReference type="NCBI Taxonomy" id="1679170"/>
    <lineage>
        <taxon>Bacteria</taxon>
        <taxon>Bacillati</taxon>
        <taxon>Bacillota</taxon>
        <taxon>Bacilli</taxon>
        <taxon>Bacillales</taxon>
        <taxon>Bacillaceae</taxon>
        <taxon>Peribacillus</taxon>
    </lineage>
</organism>
<dbReference type="Proteomes" id="UP000037146">
    <property type="component" value="Unassembled WGS sequence"/>
</dbReference>
<proteinExistence type="predicted"/>
<comment type="caution">
    <text evidence="1">The sequence shown here is derived from an EMBL/GenBank/DDBJ whole genome shotgun (WGS) entry which is preliminary data.</text>
</comment>
<sequence length="70" mass="7956">MNIIRQGSLFGLQGLFDLEPTHRFEAIFSNIDIDSIFAVVTKKSHFGRPVELNYAAMISSLEIKKILNFI</sequence>
<evidence type="ECO:0000313" key="2">
    <source>
        <dbReference type="Proteomes" id="UP000037146"/>
    </source>
</evidence>
<accession>A0A0K9GPX1</accession>
<gene>
    <name evidence="1" type="ORF">AC625_03140</name>
</gene>
<reference evidence="2" key="1">
    <citation type="submission" date="2015-07" db="EMBL/GenBank/DDBJ databases">
        <title>Genome sequencing project for genomic taxonomy and phylogenomics of Bacillus-like bacteria.</title>
        <authorList>
            <person name="Liu B."/>
            <person name="Wang J."/>
            <person name="Zhu Y."/>
            <person name="Liu G."/>
            <person name="Chen Q."/>
            <person name="Chen Z."/>
            <person name="Lan J."/>
            <person name="Che J."/>
            <person name="Ge C."/>
            <person name="Shi H."/>
            <person name="Pan Z."/>
            <person name="Liu X."/>
        </authorList>
    </citation>
    <scope>NUCLEOTIDE SEQUENCE [LARGE SCALE GENOMIC DNA]</scope>
    <source>
        <strain evidence="2">FJAT-27997</strain>
    </source>
</reference>
<name>A0A0K9GPX1_9BACI</name>
<protein>
    <submittedName>
        <fullName evidence="1">Uncharacterized protein</fullName>
    </submittedName>
</protein>
<dbReference type="PATRIC" id="fig|1679170.3.peg.649"/>
<dbReference type="EMBL" id="LFZW01000001">
    <property type="protein sequence ID" value="KMY48631.1"/>
    <property type="molecule type" value="Genomic_DNA"/>
</dbReference>